<feature type="compositionally biased region" description="Low complexity" evidence="1">
    <location>
        <begin position="215"/>
        <end position="230"/>
    </location>
</feature>
<feature type="compositionally biased region" description="Basic residues" evidence="1">
    <location>
        <begin position="205"/>
        <end position="214"/>
    </location>
</feature>
<dbReference type="AlphaFoldDB" id="A0A832MLE7"/>
<feature type="region of interest" description="Disordered" evidence="1">
    <location>
        <begin position="183"/>
        <end position="230"/>
    </location>
</feature>
<accession>A0A832MLE7</accession>
<proteinExistence type="predicted"/>
<sequence length="230" mass="25195">MPFTIAFHRMPRLCDGNMRCEPGDAAGFDAEPWRFAADDCLRHRVNLEEGLRWARNAVSKPGIGVGNLAKQSTLARLQEANRRPDDAKRSMERAMALPGTTPVDIPMHGRALQDEGRERDGLEVIKSNAKRFPGRWPVHVGFARGYAGTGDDRTALVHARKALALAPDEGNRRNLEGLIKPFEERAAAKPPPAPLPTPGGPPGHRAPRRMRRSPNGRPAVAPAAPRARRA</sequence>
<evidence type="ECO:0000313" key="2">
    <source>
        <dbReference type="EMBL" id="HGZ42786.1"/>
    </source>
</evidence>
<dbReference type="InterPro" id="IPR011990">
    <property type="entry name" value="TPR-like_helical_dom_sf"/>
</dbReference>
<dbReference type="SUPFAM" id="SSF48452">
    <property type="entry name" value="TPR-like"/>
    <property type="match status" value="1"/>
</dbReference>
<feature type="compositionally biased region" description="Pro residues" evidence="1">
    <location>
        <begin position="189"/>
        <end position="201"/>
    </location>
</feature>
<organism evidence="2">
    <name type="scientific">Eiseniibacteriota bacterium</name>
    <dbReference type="NCBI Taxonomy" id="2212470"/>
    <lineage>
        <taxon>Bacteria</taxon>
        <taxon>Candidatus Eiseniibacteriota</taxon>
    </lineage>
</organism>
<evidence type="ECO:0000256" key="1">
    <source>
        <dbReference type="SAM" id="MobiDB-lite"/>
    </source>
</evidence>
<name>A0A832MLE7_UNCEI</name>
<evidence type="ECO:0008006" key="3">
    <source>
        <dbReference type="Google" id="ProtNLM"/>
    </source>
</evidence>
<protein>
    <recommendedName>
        <fullName evidence="3">Tetratricopeptide repeat protein</fullName>
    </recommendedName>
</protein>
<reference evidence="2" key="1">
    <citation type="journal article" date="2020" name="mSystems">
        <title>Genome- and Community-Level Interaction Insights into Carbon Utilization and Element Cycling Functions of Hydrothermarchaeota in Hydrothermal Sediment.</title>
        <authorList>
            <person name="Zhou Z."/>
            <person name="Liu Y."/>
            <person name="Xu W."/>
            <person name="Pan J."/>
            <person name="Luo Z.H."/>
            <person name="Li M."/>
        </authorList>
    </citation>
    <scope>NUCLEOTIDE SEQUENCE [LARGE SCALE GENOMIC DNA]</scope>
    <source>
        <strain evidence="2">SpSt-381</strain>
    </source>
</reference>
<dbReference type="EMBL" id="DSQF01000012">
    <property type="protein sequence ID" value="HGZ42786.1"/>
    <property type="molecule type" value="Genomic_DNA"/>
</dbReference>
<gene>
    <name evidence="2" type="ORF">ENR23_05040</name>
</gene>
<dbReference type="Gene3D" id="1.25.40.10">
    <property type="entry name" value="Tetratricopeptide repeat domain"/>
    <property type="match status" value="1"/>
</dbReference>
<comment type="caution">
    <text evidence="2">The sequence shown here is derived from an EMBL/GenBank/DDBJ whole genome shotgun (WGS) entry which is preliminary data.</text>
</comment>